<feature type="compositionally biased region" description="Acidic residues" evidence="5">
    <location>
        <begin position="187"/>
        <end position="199"/>
    </location>
</feature>
<feature type="region of interest" description="Disordered" evidence="5">
    <location>
        <begin position="751"/>
        <end position="887"/>
    </location>
</feature>
<evidence type="ECO:0000259" key="7">
    <source>
        <dbReference type="PROSITE" id="PS50966"/>
    </source>
</evidence>
<dbReference type="InterPro" id="IPR007527">
    <property type="entry name" value="Znf_SWIM"/>
</dbReference>
<comment type="caution">
    <text evidence="8">The sequence shown here is derived from an EMBL/GenBank/DDBJ whole genome shotgun (WGS) entry which is preliminary data.</text>
</comment>
<keyword evidence="2 4" id="KW-0863">Zinc-finger</keyword>
<evidence type="ECO:0008006" key="10">
    <source>
        <dbReference type="Google" id="ProtNLM"/>
    </source>
</evidence>
<dbReference type="PANTHER" id="PTHR31973">
    <property type="entry name" value="POLYPROTEIN, PUTATIVE-RELATED"/>
    <property type="match status" value="1"/>
</dbReference>
<evidence type="ECO:0000256" key="5">
    <source>
        <dbReference type="SAM" id="MobiDB-lite"/>
    </source>
</evidence>
<feature type="compositionally biased region" description="Polar residues" evidence="5">
    <location>
        <begin position="866"/>
        <end position="887"/>
    </location>
</feature>
<dbReference type="InterPro" id="IPR018289">
    <property type="entry name" value="MULE_transposase_dom"/>
</dbReference>
<dbReference type="Pfam" id="PF26130">
    <property type="entry name" value="PB1-like"/>
    <property type="match status" value="1"/>
</dbReference>
<evidence type="ECO:0000256" key="4">
    <source>
        <dbReference type="PROSITE-ProRule" id="PRU00047"/>
    </source>
</evidence>
<dbReference type="Pfam" id="PF10551">
    <property type="entry name" value="MULE"/>
    <property type="match status" value="1"/>
</dbReference>
<organism evidence="8 9">
    <name type="scientific">Hibiscus trionum</name>
    <name type="common">Flower of an hour</name>
    <dbReference type="NCBI Taxonomy" id="183268"/>
    <lineage>
        <taxon>Eukaryota</taxon>
        <taxon>Viridiplantae</taxon>
        <taxon>Streptophyta</taxon>
        <taxon>Embryophyta</taxon>
        <taxon>Tracheophyta</taxon>
        <taxon>Spermatophyta</taxon>
        <taxon>Magnoliopsida</taxon>
        <taxon>eudicotyledons</taxon>
        <taxon>Gunneridae</taxon>
        <taxon>Pentapetalae</taxon>
        <taxon>rosids</taxon>
        <taxon>malvids</taxon>
        <taxon>Malvales</taxon>
        <taxon>Malvaceae</taxon>
        <taxon>Malvoideae</taxon>
        <taxon>Hibiscus</taxon>
    </lineage>
</organism>
<protein>
    <recommendedName>
        <fullName evidence="10">SWIM-type domain-containing protein</fullName>
    </recommendedName>
</protein>
<dbReference type="AlphaFoldDB" id="A0A9W7JI63"/>
<dbReference type="PANTHER" id="PTHR31973:SF199">
    <property type="entry name" value="SWIM-TYPE DOMAIN-CONTAINING PROTEIN"/>
    <property type="match status" value="1"/>
</dbReference>
<evidence type="ECO:0000256" key="3">
    <source>
        <dbReference type="ARBA" id="ARBA00022833"/>
    </source>
</evidence>
<reference evidence="8" key="1">
    <citation type="submission" date="2023-05" db="EMBL/GenBank/DDBJ databases">
        <title>Genome and transcriptome analyses reveal genes involved in the formation of fine ridges on petal epidermal cells in Hibiscus trionum.</title>
        <authorList>
            <person name="Koshimizu S."/>
            <person name="Masuda S."/>
            <person name="Ishii T."/>
            <person name="Shirasu K."/>
            <person name="Hoshino A."/>
            <person name="Arita M."/>
        </authorList>
    </citation>
    <scope>NUCLEOTIDE SEQUENCE</scope>
    <source>
        <strain evidence="8">Hamamatsu line</strain>
    </source>
</reference>
<accession>A0A9W7JI63</accession>
<evidence type="ECO:0000256" key="1">
    <source>
        <dbReference type="ARBA" id="ARBA00022723"/>
    </source>
</evidence>
<feature type="region of interest" description="Disordered" evidence="5">
    <location>
        <begin position="126"/>
        <end position="161"/>
    </location>
</feature>
<dbReference type="Pfam" id="PF04434">
    <property type="entry name" value="SWIM"/>
    <property type="match status" value="1"/>
</dbReference>
<keyword evidence="1" id="KW-0479">Metal-binding</keyword>
<gene>
    <name evidence="8" type="ORF">HRI_005274800</name>
</gene>
<feature type="region of interest" description="Disordered" evidence="5">
    <location>
        <begin position="175"/>
        <end position="219"/>
    </location>
</feature>
<dbReference type="GO" id="GO:0003676">
    <property type="term" value="F:nucleic acid binding"/>
    <property type="evidence" value="ECO:0007669"/>
    <property type="project" value="InterPro"/>
</dbReference>
<dbReference type="Proteomes" id="UP001165190">
    <property type="component" value="Unassembled WGS sequence"/>
</dbReference>
<dbReference type="PROSITE" id="PS50966">
    <property type="entry name" value="ZF_SWIM"/>
    <property type="match status" value="1"/>
</dbReference>
<dbReference type="InterPro" id="IPR004332">
    <property type="entry name" value="Transposase_MuDR"/>
</dbReference>
<dbReference type="InterPro" id="IPR006564">
    <property type="entry name" value="Znf_PMZ"/>
</dbReference>
<evidence type="ECO:0000256" key="2">
    <source>
        <dbReference type="ARBA" id="ARBA00022771"/>
    </source>
</evidence>
<proteinExistence type="predicted"/>
<dbReference type="InterPro" id="IPR001878">
    <property type="entry name" value="Znf_CCHC"/>
</dbReference>
<dbReference type="InterPro" id="IPR058594">
    <property type="entry name" value="PB1-like_dom_pln"/>
</dbReference>
<sequence>MSMLEVYDMVKELGYDRPLEIFWQSPGGVLSVNALKTDSDMLSMLASMPRNKYAHVYLQEIVEEHMPDSETVNDAGIFEHVNNVNDAGIFEHVDTVNDAGIFEHVDTVRNVETNIPTDAETVKNTVRRLDFSDSEDDEDTDYVGSESEQSDSPFEDSENDLVDDDLVCEENVGVGRDIPGFRAGSTEDSDESVDSEDETESLHSPSDSETETEKKRFPEFDSTLDMKNPKFRKGLLFYDQKIFKATLKQYAVKNRFNLRLKVNDTARVQAVCKDGCPWMVWASKMHPKDKTNSTWQIKTYIGEHKCVRDTKNRNCTFRWLATEYLEKFRVDPNYSAKSLKHDVMKDHMLVVERSKCIRAKKLALEMILGNQEEQYARIYDYLGELRGTNPGTTTILHLDNRLFVRMYVCLQACKDGFRAGCRPLICLDGCFLKGYYQGWLLEAIGIDANDCIYPLAYAVVESENKESWTWFLQILETDLGLTNSFHYTFMSDKQKGLIDSILELFPNSSSRTCVRHLYNNFKLQSQNQGKALKDALWKAARATYMKEWTDAMNELKAMSEPAFNWLVAKDPKNWSKAHFSTNCKSDMLLNNLCESFNKMILELRDKPILTMMEMIRCKIMTRIASKKEAAEKIIGTLCPKIQKKLEKIIEQSIRCWPRNAGGQRWEVSVGFEDQHAVDLEAQTCSCRKWDLTGIPCIHVASVILHIGARPEDFVNSCYRKDTQLEIYSHMVKPVRGPKQWVHYQTDEPLLPPVIRRPVGRPQTKRRKEPDEQVKKTGKMSKLGVHMTCSKCGSKGHNKRSCRGQVGGNARSARMAPRRNARPSRSNTSEPMPTGHARVASEPMPTGHARVASTSRMPTGSARPSKLPQSSVQGSQTQENVSNRQKST</sequence>
<evidence type="ECO:0000313" key="8">
    <source>
        <dbReference type="EMBL" id="GMJ16056.1"/>
    </source>
</evidence>
<feature type="domain" description="CCHC-type" evidence="6">
    <location>
        <begin position="788"/>
        <end position="802"/>
    </location>
</feature>
<evidence type="ECO:0000313" key="9">
    <source>
        <dbReference type="Proteomes" id="UP001165190"/>
    </source>
</evidence>
<keyword evidence="9" id="KW-1185">Reference proteome</keyword>
<dbReference type="EMBL" id="BSYR01000097">
    <property type="protein sequence ID" value="GMJ16056.1"/>
    <property type="molecule type" value="Genomic_DNA"/>
</dbReference>
<feature type="domain" description="SWIM-type" evidence="7">
    <location>
        <begin position="665"/>
        <end position="707"/>
    </location>
</feature>
<dbReference type="Pfam" id="PF03108">
    <property type="entry name" value="DBD_Tnp_Mut"/>
    <property type="match status" value="1"/>
</dbReference>
<dbReference type="SMART" id="SM00575">
    <property type="entry name" value="ZnF_PMZ"/>
    <property type="match status" value="1"/>
</dbReference>
<dbReference type="GO" id="GO:0008270">
    <property type="term" value="F:zinc ion binding"/>
    <property type="evidence" value="ECO:0007669"/>
    <property type="project" value="UniProtKB-KW"/>
</dbReference>
<keyword evidence="3" id="KW-0862">Zinc</keyword>
<feature type="compositionally biased region" description="Acidic residues" evidence="5">
    <location>
        <begin position="132"/>
        <end position="141"/>
    </location>
</feature>
<name>A0A9W7JI63_HIBTR</name>
<dbReference type="OrthoDB" id="1001935at2759"/>
<dbReference type="PROSITE" id="PS50158">
    <property type="entry name" value="ZF_CCHC"/>
    <property type="match status" value="1"/>
</dbReference>
<evidence type="ECO:0000259" key="6">
    <source>
        <dbReference type="PROSITE" id="PS50158"/>
    </source>
</evidence>